<sequence length="482" mass="53804">KAKTILVTGVGMAKGLVLARLFHRSGHRVIGADFEPSGALVCARVSKAVAKFHRLELGDDLKYVKQLLYIVRKEKVDLWVSCSGVATALEDAYAKEPMEEAGCAVVQFGIEETKVLHEKDSFIDYIKGLGLNVPETYHVGSIREVMDILYSPPLNEKYILKSTGMNDKTRGDMTPLPLIYPSTTREYLTRTFNSSTTTPNTGSSSFVLQEYIFGHEYCTHALILQSRVAAFLACPSASLLMHYQPLSPTHPLTQAMLAFTETVAASFGPGFTGHLSFDFLVKNSDIAKQDWRSITLWPIECNPRCHTAVSLFNSNTSVGSEMVKAYLSLLNKPDHVKEAKHPEAGAQTPNRSRNGSLHPNLLLNTPTPLASTPSPSPPQPLSPTHPPSTLFLPHDLLTLLLLPALRLLTARTSRAEFRTTLRAFGIRIQEIRRGEWRDGVYEAWDPWPAWWLWHVYWPLRLWGAVREGRRWGALNLGTGKMF</sequence>
<dbReference type="Proteomes" id="UP000799429">
    <property type="component" value="Unassembled WGS sequence"/>
</dbReference>
<reference evidence="4" key="1">
    <citation type="journal article" date="2020" name="Stud. Mycol.">
        <title>101 Dothideomycetes genomes: a test case for predicting lifestyles and emergence of pathogens.</title>
        <authorList>
            <person name="Haridas S."/>
            <person name="Albert R."/>
            <person name="Binder M."/>
            <person name="Bloem J."/>
            <person name="Labutti K."/>
            <person name="Salamov A."/>
            <person name="Andreopoulos B."/>
            <person name="Baker S."/>
            <person name="Barry K."/>
            <person name="Bills G."/>
            <person name="Bluhm B."/>
            <person name="Cannon C."/>
            <person name="Castanera R."/>
            <person name="Culley D."/>
            <person name="Daum C."/>
            <person name="Ezra D."/>
            <person name="Gonzalez J."/>
            <person name="Henrissat B."/>
            <person name="Kuo A."/>
            <person name="Liang C."/>
            <person name="Lipzen A."/>
            <person name="Lutzoni F."/>
            <person name="Magnuson J."/>
            <person name="Mondo S."/>
            <person name="Nolan M."/>
            <person name="Ohm R."/>
            <person name="Pangilinan J."/>
            <person name="Park H.-J."/>
            <person name="Ramirez L."/>
            <person name="Alfaro M."/>
            <person name="Sun H."/>
            <person name="Tritt A."/>
            <person name="Yoshinaga Y."/>
            <person name="Zwiers L.-H."/>
            <person name="Turgeon B."/>
            <person name="Goodwin S."/>
            <person name="Spatafora J."/>
            <person name="Crous P."/>
            <person name="Grigoriev I."/>
        </authorList>
    </citation>
    <scope>NUCLEOTIDE SEQUENCE</scope>
    <source>
        <strain evidence="4">CBS 101060</strain>
    </source>
</reference>
<dbReference type="OrthoDB" id="186626at2759"/>
<dbReference type="Gene3D" id="3.40.50.20">
    <property type="match status" value="1"/>
</dbReference>
<feature type="region of interest" description="Disordered" evidence="2">
    <location>
        <begin position="338"/>
        <end position="385"/>
    </location>
</feature>
<feature type="domain" description="ATP-grasp" evidence="3">
    <location>
        <begin position="123"/>
        <end position="331"/>
    </location>
</feature>
<name>A0A9P4SJH5_9PEZI</name>
<gene>
    <name evidence="4" type="ORF">M501DRAFT_918113</name>
</gene>
<dbReference type="InterPro" id="IPR011761">
    <property type="entry name" value="ATP-grasp"/>
</dbReference>
<feature type="compositionally biased region" description="Pro residues" evidence="2">
    <location>
        <begin position="374"/>
        <end position="385"/>
    </location>
</feature>
<evidence type="ECO:0000313" key="4">
    <source>
        <dbReference type="EMBL" id="KAF2842703.1"/>
    </source>
</evidence>
<proteinExistence type="predicted"/>
<feature type="non-terminal residue" evidence="4">
    <location>
        <position position="482"/>
    </location>
</feature>
<organism evidence="4 5">
    <name type="scientific">Patellaria atrata CBS 101060</name>
    <dbReference type="NCBI Taxonomy" id="1346257"/>
    <lineage>
        <taxon>Eukaryota</taxon>
        <taxon>Fungi</taxon>
        <taxon>Dikarya</taxon>
        <taxon>Ascomycota</taxon>
        <taxon>Pezizomycotina</taxon>
        <taxon>Dothideomycetes</taxon>
        <taxon>Dothideomycetes incertae sedis</taxon>
        <taxon>Patellariales</taxon>
        <taxon>Patellariaceae</taxon>
        <taxon>Patellaria</taxon>
    </lineage>
</organism>
<evidence type="ECO:0000256" key="1">
    <source>
        <dbReference type="PROSITE-ProRule" id="PRU00409"/>
    </source>
</evidence>
<feature type="compositionally biased region" description="Low complexity" evidence="2">
    <location>
        <begin position="356"/>
        <end position="373"/>
    </location>
</feature>
<evidence type="ECO:0000256" key="2">
    <source>
        <dbReference type="SAM" id="MobiDB-lite"/>
    </source>
</evidence>
<dbReference type="Gene3D" id="3.30.470.20">
    <property type="entry name" value="ATP-grasp fold, B domain"/>
    <property type="match status" value="1"/>
</dbReference>
<keyword evidence="5" id="KW-1185">Reference proteome</keyword>
<accession>A0A9P4SJH5</accession>
<feature type="non-terminal residue" evidence="4">
    <location>
        <position position="1"/>
    </location>
</feature>
<protein>
    <recommendedName>
        <fullName evidence="3">ATP-grasp domain-containing protein</fullName>
    </recommendedName>
</protein>
<dbReference type="SUPFAM" id="SSF51735">
    <property type="entry name" value="NAD(P)-binding Rossmann-fold domains"/>
    <property type="match status" value="1"/>
</dbReference>
<keyword evidence="1" id="KW-0547">Nucleotide-binding</keyword>
<dbReference type="InterPro" id="IPR036291">
    <property type="entry name" value="NAD(P)-bd_dom_sf"/>
</dbReference>
<dbReference type="PROSITE" id="PS50975">
    <property type="entry name" value="ATP_GRASP"/>
    <property type="match status" value="1"/>
</dbReference>
<evidence type="ECO:0000313" key="5">
    <source>
        <dbReference type="Proteomes" id="UP000799429"/>
    </source>
</evidence>
<dbReference type="AlphaFoldDB" id="A0A9P4SJH5"/>
<comment type="caution">
    <text evidence="4">The sequence shown here is derived from an EMBL/GenBank/DDBJ whole genome shotgun (WGS) entry which is preliminary data.</text>
</comment>
<dbReference type="GO" id="GO:0005524">
    <property type="term" value="F:ATP binding"/>
    <property type="evidence" value="ECO:0007669"/>
    <property type="project" value="UniProtKB-UniRule"/>
</dbReference>
<dbReference type="GO" id="GO:0046872">
    <property type="term" value="F:metal ion binding"/>
    <property type="evidence" value="ECO:0007669"/>
    <property type="project" value="InterPro"/>
</dbReference>
<keyword evidence="1" id="KW-0067">ATP-binding</keyword>
<dbReference type="EMBL" id="MU006089">
    <property type="protein sequence ID" value="KAF2842703.1"/>
    <property type="molecule type" value="Genomic_DNA"/>
</dbReference>
<evidence type="ECO:0000259" key="3">
    <source>
        <dbReference type="PROSITE" id="PS50975"/>
    </source>
</evidence>